<organism evidence="1 2">
    <name type="scientific">Paramecium octaurelia</name>
    <dbReference type="NCBI Taxonomy" id="43137"/>
    <lineage>
        <taxon>Eukaryota</taxon>
        <taxon>Sar</taxon>
        <taxon>Alveolata</taxon>
        <taxon>Ciliophora</taxon>
        <taxon>Intramacronucleata</taxon>
        <taxon>Oligohymenophorea</taxon>
        <taxon>Peniculida</taxon>
        <taxon>Parameciidae</taxon>
        <taxon>Paramecium</taxon>
    </lineage>
</organism>
<sequence>MDIQKINRWICLHPNCSLGRAVDTVPELLLHSQQQHKLIKFDKFREMIVSFVDDCSLSRLSNEQHYLTIINSIQALIRSLKDSLLLFEKTFKQKLDEFYEQIHPRQMFVEVTQAIMQQSEIDKEILNIYLDNYIKKFEISQQTQQKLYTLQSQIQNFCQSQQTDLLSQFVKQLQLREPANVIKQSQEIINPVKQIEQNIAQFDIKQSSKELVFTKNLRVATTQDYKCYAYFKGVDEVRNKIMQVKLKVLKDDDYIFNIGVVSVNHDLNDYEGCFLLTQTGTFLLERESSQSKLKVNNGSIIKVRYAKKHPKKVFFQVDNNLNDKIKLNQELIHFQFMVILKNAEVELV</sequence>
<comment type="caution">
    <text evidence="1">The sequence shown here is derived from an EMBL/GenBank/DDBJ whole genome shotgun (WGS) entry which is preliminary data.</text>
</comment>
<name>A0A8S1YDR5_PAROT</name>
<dbReference type="EMBL" id="CAJJDP010000151">
    <property type="protein sequence ID" value="CAD8209982.1"/>
    <property type="molecule type" value="Genomic_DNA"/>
</dbReference>
<dbReference type="AlphaFoldDB" id="A0A8S1YDR5"/>
<gene>
    <name evidence="1" type="ORF">POCTA_138.1.T1490077</name>
</gene>
<reference evidence="1" key="1">
    <citation type="submission" date="2021-01" db="EMBL/GenBank/DDBJ databases">
        <authorList>
            <consortium name="Genoscope - CEA"/>
            <person name="William W."/>
        </authorList>
    </citation>
    <scope>NUCLEOTIDE SEQUENCE</scope>
</reference>
<dbReference type="Proteomes" id="UP000683925">
    <property type="component" value="Unassembled WGS sequence"/>
</dbReference>
<dbReference type="OrthoDB" id="297462at2759"/>
<accession>A0A8S1YDR5</accession>
<evidence type="ECO:0000313" key="2">
    <source>
        <dbReference type="Proteomes" id="UP000683925"/>
    </source>
</evidence>
<evidence type="ECO:0000313" key="1">
    <source>
        <dbReference type="EMBL" id="CAD8209982.1"/>
    </source>
</evidence>
<dbReference type="OMA" id="NDYEGCF"/>
<protein>
    <submittedName>
        <fullName evidence="1">Uncharacterized protein</fullName>
    </submittedName>
</protein>
<proteinExistence type="predicted"/>
<keyword evidence="2" id="KW-1185">Reference proteome</keyword>